<dbReference type="EMBL" id="FODF01000037">
    <property type="protein sequence ID" value="SEN94438.1"/>
    <property type="molecule type" value="Genomic_DNA"/>
</dbReference>
<gene>
    <name evidence="1" type="ORF">SAMN05216454_1376</name>
</gene>
<accession>A0A1H8KPU5</accession>
<keyword evidence="2" id="KW-1185">Reference proteome</keyword>
<evidence type="ECO:0000313" key="2">
    <source>
        <dbReference type="Proteomes" id="UP000199512"/>
    </source>
</evidence>
<dbReference type="Proteomes" id="UP000199512">
    <property type="component" value="Unassembled WGS sequence"/>
</dbReference>
<evidence type="ECO:0000313" key="1">
    <source>
        <dbReference type="EMBL" id="SEN94438.1"/>
    </source>
</evidence>
<organism evidence="1 2">
    <name type="scientific">Peptostreptococcus russellii</name>
    <dbReference type="NCBI Taxonomy" id="215200"/>
    <lineage>
        <taxon>Bacteria</taxon>
        <taxon>Bacillati</taxon>
        <taxon>Bacillota</taxon>
        <taxon>Clostridia</taxon>
        <taxon>Peptostreptococcales</taxon>
        <taxon>Peptostreptococcaceae</taxon>
        <taxon>Peptostreptococcus</taxon>
    </lineage>
</organism>
<proteinExistence type="predicted"/>
<dbReference type="AlphaFoldDB" id="A0A1H8KPU5"/>
<dbReference type="STRING" id="215200.SAMN05216454_1376"/>
<reference evidence="1 2" key="1">
    <citation type="submission" date="2016-10" db="EMBL/GenBank/DDBJ databases">
        <authorList>
            <person name="de Groot N.N."/>
        </authorList>
    </citation>
    <scope>NUCLEOTIDE SEQUENCE [LARGE SCALE GENOMIC DNA]</scope>
    <source>
        <strain evidence="1 2">Calf135</strain>
    </source>
</reference>
<sequence>MNSDYILKLALKFRNEHKADTIQLIAHNQDELMCFISNFPILIQSDFIIPISDNYDLTSYDIPGDILFEFKLTSKALDYCKNQNLM</sequence>
<name>A0A1H8KPU5_9FIRM</name>
<protein>
    <submittedName>
        <fullName evidence="1">Uncharacterized protein</fullName>
    </submittedName>
</protein>